<dbReference type="InterPro" id="IPR000387">
    <property type="entry name" value="Tyr_Pase_dom"/>
</dbReference>
<feature type="compositionally biased region" description="Basic and acidic residues" evidence="1">
    <location>
        <begin position="422"/>
        <end position="435"/>
    </location>
</feature>
<evidence type="ECO:0000313" key="4">
    <source>
        <dbReference type="EMBL" id="CAE2283966.1"/>
    </source>
</evidence>
<feature type="region of interest" description="Disordered" evidence="1">
    <location>
        <begin position="507"/>
        <end position="531"/>
    </location>
</feature>
<proteinExistence type="predicted"/>
<feature type="compositionally biased region" description="Low complexity" evidence="1">
    <location>
        <begin position="456"/>
        <end position="467"/>
    </location>
</feature>
<dbReference type="AlphaFoldDB" id="A0A7S4K4Z4"/>
<feature type="domain" description="Tyrosine specific protein phosphatases" evidence="3">
    <location>
        <begin position="222"/>
        <end position="279"/>
    </location>
</feature>
<feature type="region of interest" description="Disordered" evidence="1">
    <location>
        <begin position="34"/>
        <end position="83"/>
    </location>
</feature>
<evidence type="ECO:0000256" key="1">
    <source>
        <dbReference type="SAM" id="MobiDB-lite"/>
    </source>
</evidence>
<dbReference type="CDD" id="cd14498">
    <property type="entry name" value="DSP"/>
    <property type="match status" value="1"/>
</dbReference>
<dbReference type="SUPFAM" id="SSF52799">
    <property type="entry name" value="(Phosphotyrosine protein) phosphatases II"/>
    <property type="match status" value="1"/>
</dbReference>
<evidence type="ECO:0000259" key="2">
    <source>
        <dbReference type="PROSITE" id="PS50054"/>
    </source>
</evidence>
<reference evidence="4" key="1">
    <citation type="submission" date="2021-01" db="EMBL/GenBank/DDBJ databases">
        <authorList>
            <person name="Corre E."/>
            <person name="Pelletier E."/>
            <person name="Niang G."/>
            <person name="Scheremetjew M."/>
            <person name="Finn R."/>
            <person name="Kale V."/>
            <person name="Holt S."/>
            <person name="Cochrane G."/>
            <person name="Meng A."/>
            <person name="Brown T."/>
            <person name="Cohen L."/>
        </authorList>
    </citation>
    <scope>NUCLEOTIDE SEQUENCE</scope>
    <source>
        <strain evidence="4">CCMP 2712</strain>
    </source>
</reference>
<dbReference type="PANTHER" id="PTHR46381:SF2">
    <property type="entry name" value="MAP KINASE PHOSPHATASE"/>
    <property type="match status" value="1"/>
</dbReference>
<dbReference type="SMART" id="SM00195">
    <property type="entry name" value="DSPc"/>
    <property type="match status" value="1"/>
</dbReference>
<evidence type="ECO:0000259" key="3">
    <source>
        <dbReference type="PROSITE" id="PS50056"/>
    </source>
</evidence>
<protein>
    <submittedName>
        <fullName evidence="4">Uncharacterized protein</fullName>
    </submittedName>
</protein>
<organism evidence="4">
    <name type="scientific">Guillardia theta</name>
    <name type="common">Cryptophyte</name>
    <name type="synonym">Cryptomonas phi</name>
    <dbReference type="NCBI Taxonomy" id="55529"/>
    <lineage>
        <taxon>Eukaryota</taxon>
        <taxon>Cryptophyceae</taxon>
        <taxon>Pyrenomonadales</taxon>
        <taxon>Geminigeraceae</taxon>
        <taxon>Guillardia</taxon>
    </lineage>
</organism>
<feature type="region of interest" description="Disordered" evidence="1">
    <location>
        <begin position="102"/>
        <end position="121"/>
    </location>
</feature>
<dbReference type="PANTHER" id="PTHR46381">
    <property type="entry name" value="MKPA PROTEIN"/>
    <property type="match status" value="1"/>
</dbReference>
<dbReference type="InterPro" id="IPR020422">
    <property type="entry name" value="TYR_PHOSPHATASE_DUAL_dom"/>
</dbReference>
<sequence>MGCDWSKGAGGYSNYDEFPDGPYSLLSVSVEDIRIPRKLNSKRGSAKKRDKRKNKSEGPEKGRKRTLDDETPDPNVNEIPKGFKLNLGNVKPVVDDKDFANKHEKDVPAKKPEPAAHPRLGLPSMETKLKLDISKAQEIPREPTERQLRKEKLDKYEKECTRITDYLYVGGLHVAQNLELLKGVGISHIINCSRITSENFFPDSFTYMSIYINDAPSEDISCHIYDAVHFIDKARKAGKKILVHCTQGVSRSCSICIAYTMLKEKVSYDEAFQRLKLKRGICNPNAGFCSQLVRWSKRILDVHAWSPESVADAAPRLFKVDFYYPSVKEAGISAMLIENKGNEDVELSPDCVYIVDGPLDILIWIGKSSTNAHVQAAKEAVQNFQRYEGSPSGSEEVKQGEEAERHVAQLRKLRCLLPGGGEAKEYSRSSDKTEKTIVPLSSTRDPQLKEPAVQETSSPSTSDSGDVSNKRSFPQGGASCTVQTPRGGRSDAPIFNMKLSLNLPTAQVSPVKEAVEETKTSPTPSSPYSQDGQMMRMFEIAEDHSKWDELDNFDSDDLWPSKAFILLERSEDAVPAYVWIGSEFEGVEDVDDEEECHEFARKSVKTFTKALGITIEDLHVVTEGQEPDSFWDLFELG</sequence>
<accession>A0A7S4K4Z4</accession>
<dbReference type="Pfam" id="PF00782">
    <property type="entry name" value="DSPc"/>
    <property type="match status" value="1"/>
</dbReference>
<dbReference type="InterPro" id="IPR029006">
    <property type="entry name" value="ADF-H/Gelsolin-like_dom_sf"/>
</dbReference>
<dbReference type="Gene3D" id="3.90.190.10">
    <property type="entry name" value="Protein tyrosine phosphatase superfamily"/>
    <property type="match status" value="1"/>
</dbReference>
<feature type="compositionally biased region" description="Basic residues" evidence="1">
    <location>
        <begin position="36"/>
        <end position="54"/>
    </location>
</feature>
<name>A0A7S4K4Z4_GUITH</name>
<dbReference type="PROSITE" id="PS50054">
    <property type="entry name" value="TYR_PHOSPHATASE_DUAL"/>
    <property type="match status" value="1"/>
</dbReference>
<dbReference type="SUPFAM" id="SSF55753">
    <property type="entry name" value="Actin depolymerizing proteins"/>
    <property type="match status" value="2"/>
</dbReference>
<dbReference type="InterPro" id="IPR000340">
    <property type="entry name" value="Dual-sp_phosphatase_cat-dom"/>
</dbReference>
<dbReference type="InterPro" id="IPR029021">
    <property type="entry name" value="Prot-tyrosine_phosphatase-like"/>
</dbReference>
<dbReference type="PROSITE" id="PS50056">
    <property type="entry name" value="TYR_PHOSPHATASE_2"/>
    <property type="match status" value="1"/>
</dbReference>
<dbReference type="EMBL" id="HBKN01012347">
    <property type="protein sequence ID" value="CAE2283966.1"/>
    <property type="molecule type" value="Transcribed_RNA"/>
</dbReference>
<feature type="compositionally biased region" description="Basic and acidic residues" evidence="1">
    <location>
        <begin position="55"/>
        <end position="68"/>
    </location>
</feature>
<feature type="region of interest" description="Disordered" evidence="1">
    <location>
        <begin position="421"/>
        <end position="493"/>
    </location>
</feature>
<gene>
    <name evidence="4" type="ORF">GTHE00462_LOCUS9666</name>
</gene>
<dbReference type="Gene3D" id="3.40.20.10">
    <property type="entry name" value="Severin"/>
    <property type="match status" value="2"/>
</dbReference>
<feature type="compositionally biased region" description="Basic and acidic residues" evidence="1">
    <location>
        <begin position="102"/>
        <end position="116"/>
    </location>
</feature>
<feature type="domain" description="Tyrosine-protein phosphatase" evidence="2">
    <location>
        <begin position="159"/>
        <end position="301"/>
    </location>
</feature>